<keyword evidence="2" id="KW-1185">Reference proteome</keyword>
<dbReference type="AlphaFoldDB" id="A0A543E9X5"/>
<accession>A0A543E9X5</accession>
<gene>
    <name evidence="1" type="ORF">FB551_4097</name>
</gene>
<name>A0A543E9X5_9FLAO</name>
<reference evidence="1 2" key="1">
    <citation type="submission" date="2019-06" db="EMBL/GenBank/DDBJ databases">
        <title>Sorghum-associated microbial communities from plants grown in Nebraska, USA.</title>
        <authorList>
            <person name="Schachtman D."/>
        </authorList>
    </citation>
    <scope>NUCLEOTIDE SEQUENCE [LARGE SCALE GENOMIC DNA]</scope>
    <source>
        <strain evidence="1 2">110</strain>
    </source>
</reference>
<dbReference type="Proteomes" id="UP000316437">
    <property type="component" value="Unassembled WGS sequence"/>
</dbReference>
<evidence type="ECO:0000313" key="2">
    <source>
        <dbReference type="Proteomes" id="UP000316437"/>
    </source>
</evidence>
<proteinExistence type="predicted"/>
<dbReference type="EMBL" id="VFPD01000003">
    <property type="protein sequence ID" value="TQM18316.1"/>
    <property type="molecule type" value="Genomic_DNA"/>
</dbReference>
<sequence>MKAIHHMSVNLEGILRNYKGKKINIFNDENGKTLSDKEARRVIAELQAKGHKLMSCNPKKCIGFDPFGGGCPGHEVEEE</sequence>
<evidence type="ECO:0000313" key="1">
    <source>
        <dbReference type="EMBL" id="TQM18316.1"/>
    </source>
</evidence>
<comment type="caution">
    <text evidence="1">The sequence shown here is derived from an EMBL/GenBank/DDBJ whole genome shotgun (WGS) entry which is preliminary data.</text>
</comment>
<dbReference type="RefSeq" id="WP_142018671.1">
    <property type="nucleotide sequence ID" value="NZ_VFPD01000003.1"/>
</dbReference>
<organism evidence="1 2">
    <name type="scientific">Chryseobacterium aquifrigidense</name>
    <dbReference type="NCBI Taxonomy" id="558021"/>
    <lineage>
        <taxon>Bacteria</taxon>
        <taxon>Pseudomonadati</taxon>
        <taxon>Bacteroidota</taxon>
        <taxon>Flavobacteriia</taxon>
        <taxon>Flavobacteriales</taxon>
        <taxon>Weeksellaceae</taxon>
        <taxon>Chryseobacterium group</taxon>
        <taxon>Chryseobacterium</taxon>
    </lineage>
</organism>
<protein>
    <submittedName>
        <fullName evidence="1">Uncharacterized protein</fullName>
    </submittedName>
</protein>